<organism evidence="2 3">
    <name type="scientific">Mucuna pruriens</name>
    <name type="common">Velvet bean</name>
    <name type="synonym">Dolichos pruriens</name>
    <dbReference type="NCBI Taxonomy" id="157652"/>
    <lineage>
        <taxon>Eukaryota</taxon>
        <taxon>Viridiplantae</taxon>
        <taxon>Streptophyta</taxon>
        <taxon>Embryophyta</taxon>
        <taxon>Tracheophyta</taxon>
        <taxon>Spermatophyta</taxon>
        <taxon>Magnoliopsida</taxon>
        <taxon>eudicotyledons</taxon>
        <taxon>Gunneridae</taxon>
        <taxon>Pentapetalae</taxon>
        <taxon>rosids</taxon>
        <taxon>fabids</taxon>
        <taxon>Fabales</taxon>
        <taxon>Fabaceae</taxon>
        <taxon>Papilionoideae</taxon>
        <taxon>50 kb inversion clade</taxon>
        <taxon>NPAAA clade</taxon>
        <taxon>indigoferoid/millettioid clade</taxon>
        <taxon>Phaseoleae</taxon>
        <taxon>Mucuna</taxon>
    </lineage>
</organism>
<accession>A0A371EDJ1</accession>
<dbReference type="AlphaFoldDB" id="A0A371EDJ1"/>
<comment type="caution">
    <text evidence="2">The sequence shown here is derived from an EMBL/GenBank/DDBJ whole genome shotgun (WGS) entry which is preliminary data.</text>
</comment>
<dbReference type="InterPro" id="IPR013103">
    <property type="entry name" value="RVT_2"/>
</dbReference>
<evidence type="ECO:0000313" key="2">
    <source>
        <dbReference type="EMBL" id="RDX64079.1"/>
    </source>
</evidence>
<feature type="non-terminal residue" evidence="2">
    <location>
        <position position="1"/>
    </location>
</feature>
<protein>
    <recommendedName>
        <fullName evidence="1">Reverse transcriptase Ty1/copia-type domain-containing protein</fullName>
    </recommendedName>
</protein>
<sequence length="107" mass="12246">MEIEEDGEVLIILGRPFLPRKVYVDDLIHVGNDLDEIITVKLGLNNRFKIKDLGHLKYLLHLEIARSKANIHICLRKYTLNTLSEFGLLASKFVSTPMTKGTRLTQE</sequence>
<evidence type="ECO:0000259" key="1">
    <source>
        <dbReference type="Pfam" id="PF07727"/>
    </source>
</evidence>
<evidence type="ECO:0000313" key="3">
    <source>
        <dbReference type="Proteomes" id="UP000257109"/>
    </source>
</evidence>
<dbReference type="EMBL" id="QJKJ01014564">
    <property type="protein sequence ID" value="RDX64079.1"/>
    <property type="molecule type" value="Genomic_DNA"/>
</dbReference>
<proteinExistence type="predicted"/>
<name>A0A371EDJ1_MUCPR</name>
<dbReference type="Pfam" id="PF07727">
    <property type="entry name" value="RVT_2"/>
    <property type="match status" value="1"/>
</dbReference>
<keyword evidence="3" id="KW-1185">Reference proteome</keyword>
<dbReference type="Proteomes" id="UP000257109">
    <property type="component" value="Unassembled WGS sequence"/>
</dbReference>
<gene>
    <name evidence="2" type="ORF">CR513_57409</name>
</gene>
<dbReference type="OrthoDB" id="1392315at2759"/>
<feature type="domain" description="Reverse transcriptase Ty1/copia-type" evidence="1">
    <location>
        <begin position="22"/>
        <end position="99"/>
    </location>
</feature>
<reference evidence="2" key="1">
    <citation type="submission" date="2018-05" db="EMBL/GenBank/DDBJ databases">
        <title>Draft genome of Mucuna pruriens seed.</title>
        <authorList>
            <person name="Nnadi N.E."/>
            <person name="Vos R."/>
            <person name="Hasami M.H."/>
            <person name="Devisetty U.K."/>
            <person name="Aguiy J.C."/>
        </authorList>
    </citation>
    <scope>NUCLEOTIDE SEQUENCE [LARGE SCALE GENOMIC DNA]</scope>
    <source>
        <strain evidence="2">JCA_2017</strain>
    </source>
</reference>